<dbReference type="AlphaFoldDB" id="A0A915KXR8"/>
<reference evidence="2" key="1">
    <citation type="submission" date="2022-11" db="UniProtKB">
        <authorList>
            <consortium name="WormBaseParasite"/>
        </authorList>
    </citation>
    <scope>IDENTIFICATION</scope>
</reference>
<name>A0A915KXR8_ROMCU</name>
<dbReference type="Proteomes" id="UP000887565">
    <property type="component" value="Unplaced"/>
</dbReference>
<protein>
    <submittedName>
        <fullName evidence="2">Uncharacterized protein</fullName>
    </submittedName>
</protein>
<proteinExistence type="predicted"/>
<dbReference type="WBParaSite" id="nRc.2.0.1.t43269-RA">
    <property type="protein sequence ID" value="nRc.2.0.1.t43269-RA"/>
    <property type="gene ID" value="nRc.2.0.1.g43269"/>
</dbReference>
<keyword evidence="1" id="KW-1185">Reference proteome</keyword>
<organism evidence="1 2">
    <name type="scientific">Romanomermis culicivorax</name>
    <name type="common">Nematode worm</name>
    <dbReference type="NCBI Taxonomy" id="13658"/>
    <lineage>
        <taxon>Eukaryota</taxon>
        <taxon>Metazoa</taxon>
        <taxon>Ecdysozoa</taxon>
        <taxon>Nematoda</taxon>
        <taxon>Enoplea</taxon>
        <taxon>Dorylaimia</taxon>
        <taxon>Mermithida</taxon>
        <taxon>Mermithoidea</taxon>
        <taxon>Mermithidae</taxon>
        <taxon>Romanomermis</taxon>
    </lineage>
</organism>
<evidence type="ECO:0000313" key="2">
    <source>
        <dbReference type="WBParaSite" id="nRc.2.0.1.t43269-RA"/>
    </source>
</evidence>
<accession>A0A915KXR8</accession>
<evidence type="ECO:0000313" key="1">
    <source>
        <dbReference type="Proteomes" id="UP000887565"/>
    </source>
</evidence>
<sequence>MIDRFVTNQKILDGYIFSSLAATTGQRGTSFFIAKQRIENGKNPTLITDWLMPDASTSKIWIGYFSDKSMGVPMASRMIDDFWGGYHSTFSPIT</sequence>